<feature type="transmembrane region" description="Helical" evidence="1">
    <location>
        <begin position="75"/>
        <end position="94"/>
    </location>
</feature>
<reference evidence="2" key="1">
    <citation type="submission" date="2024-02" db="EMBL/GenBank/DDBJ databases">
        <title>Complete genome sequence of Xanthomonas sp. 10-10.</title>
        <authorList>
            <person name="Biessy A."/>
            <person name="Ciotola M."/>
            <person name="Cadieux M."/>
            <person name="Soufiane B."/>
            <person name="Laforest M."/>
            <person name="Filion M."/>
        </authorList>
    </citation>
    <scope>NUCLEOTIDE SEQUENCE</scope>
    <source>
        <strain evidence="2">10-10</strain>
    </source>
</reference>
<dbReference type="EMBL" id="CP144460">
    <property type="protein sequence ID" value="XBS37856.1"/>
    <property type="molecule type" value="Genomic_DNA"/>
</dbReference>
<feature type="transmembrane region" description="Helical" evidence="1">
    <location>
        <begin position="6"/>
        <end position="22"/>
    </location>
</feature>
<keyword evidence="1" id="KW-1133">Transmembrane helix</keyword>
<accession>A0AAU7P848</accession>
<dbReference type="AlphaFoldDB" id="A0AAU7P848"/>
<evidence type="ECO:0008006" key="3">
    <source>
        <dbReference type="Google" id="ProtNLM"/>
    </source>
</evidence>
<dbReference type="RefSeq" id="WP_349656405.1">
    <property type="nucleotide sequence ID" value="NZ_CP144460.1"/>
</dbReference>
<feature type="transmembrane region" description="Helical" evidence="1">
    <location>
        <begin position="34"/>
        <end position="55"/>
    </location>
</feature>
<organism evidence="2">
    <name type="scientific">Xanthomonas sp. 10-10</name>
    <dbReference type="NCBI Taxonomy" id="3115848"/>
    <lineage>
        <taxon>Bacteria</taxon>
        <taxon>Pseudomonadati</taxon>
        <taxon>Pseudomonadota</taxon>
        <taxon>Gammaproteobacteria</taxon>
        <taxon>Lysobacterales</taxon>
        <taxon>Lysobacteraceae</taxon>
        <taxon>Xanthomonas</taxon>
    </lineage>
</organism>
<name>A0AAU7P848_9XANT</name>
<protein>
    <recommendedName>
        <fullName evidence="3">Transmembrane protein</fullName>
    </recommendedName>
</protein>
<evidence type="ECO:0000256" key="1">
    <source>
        <dbReference type="SAM" id="Phobius"/>
    </source>
</evidence>
<keyword evidence="1" id="KW-0472">Membrane</keyword>
<keyword evidence="1" id="KW-0812">Transmembrane</keyword>
<sequence length="121" mass="14554">MESFIPIAFVIALLWVHFYFESRRHKKPDRLERFFAGLWLLIRRVLCFGMALAFWGGSGYVVYQVASRSVPVSSLFWLGLLLPIGYLFVHWGIYGRGYRQYDFLDDKPVHEERKKRYGWRW</sequence>
<proteinExistence type="predicted"/>
<gene>
    <name evidence="2" type="ORF">VZ068_21100</name>
</gene>
<evidence type="ECO:0000313" key="2">
    <source>
        <dbReference type="EMBL" id="XBS37856.1"/>
    </source>
</evidence>